<protein>
    <recommendedName>
        <fullName evidence="4">DUF1523 domain-containing protein</fullName>
    </recommendedName>
</protein>
<dbReference type="KEGG" id="hat:RC74_09035"/>
<evidence type="ECO:0000313" key="2">
    <source>
        <dbReference type="EMBL" id="AML51378.1"/>
    </source>
</evidence>
<dbReference type="EMBL" id="CP014327">
    <property type="protein sequence ID" value="AML51378.1"/>
    <property type="molecule type" value="Genomic_DNA"/>
</dbReference>
<keyword evidence="1" id="KW-0472">Membrane</keyword>
<dbReference type="AlphaFoldDB" id="A0A126UZ81"/>
<dbReference type="Proteomes" id="UP000070371">
    <property type="component" value="Chromosome"/>
</dbReference>
<name>A0A126UZ81_9RHOB</name>
<dbReference type="InterPro" id="IPR011088">
    <property type="entry name" value="Phage_phiNM3_A0EWY4"/>
</dbReference>
<keyword evidence="1" id="KW-1133">Transmembrane helix</keyword>
<accession>A0A126UZ81</accession>
<keyword evidence="1" id="KW-0812">Transmembrane</keyword>
<reference evidence="2 3" key="1">
    <citation type="submission" date="2016-02" db="EMBL/GenBank/DDBJ databases">
        <title>Complete genome sequence of Halocynthiibacter arcticus PAMC 20958t from arctic marine sediment.</title>
        <authorList>
            <person name="Lee Y.M."/>
            <person name="Baek K."/>
            <person name="Lee H.K."/>
            <person name="Shin S.C."/>
        </authorList>
    </citation>
    <scope>NUCLEOTIDE SEQUENCE [LARGE SCALE GENOMIC DNA]</scope>
    <source>
        <strain evidence="2">PAMC 20958</strain>
    </source>
</reference>
<sequence length="225" mass="26008">MRYVKITFWVLLVTTVFAFFHYNLPQRDIVRITGTEIIRADFSGSNSFFYAEPDSGAQAATNRDLRLVNAAYDGGKIIVYRNEDTGIFAWPPYFKINSSNLQAEAADLISLRDAPIWVAVTHYGWRSEFLSIYPNIIKFKVVDGPDVRLIPWMSIIILLAFAGLIFWLWRVWVQFRERKIDPLLDDATEALEAADQRADAVKDRARGVWGRFKAWLGSWRVKPRK</sequence>
<dbReference type="Pfam" id="PF07509">
    <property type="entry name" value="DUF1523"/>
    <property type="match status" value="1"/>
</dbReference>
<gene>
    <name evidence="2" type="ORF">RC74_09035</name>
</gene>
<dbReference type="OrthoDB" id="5354324at2"/>
<evidence type="ECO:0008006" key="4">
    <source>
        <dbReference type="Google" id="ProtNLM"/>
    </source>
</evidence>
<evidence type="ECO:0000256" key="1">
    <source>
        <dbReference type="SAM" id="Phobius"/>
    </source>
</evidence>
<dbReference type="STRING" id="1579316.RC74_09035"/>
<organism evidence="2 3">
    <name type="scientific">Falsihalocynthiibacter arcticus</name>
    <dbReference type="NCBI Taxonomy" id="1579316"/>
    <lineage>
        <taxon>Bacteria</taxon>
        <taxon>Pseudomonadati</taxon>
        <taxon>Pseudomonadota</taxon>
        <taxon>Alphaproteobacteria</taxon>
        <taxon>Rhodobacterales</taxon>
        <taxon>Roseobacteraceae</taxon>
        <taxon>Falsihalocynthiibacter</taxon>
    </lineage>
</organism>
<dbReference type="RefSeq" id="WP_039001970.1">
    <property type="nucleotide sequence ID" value="NZ_CP014327.1"/>
</dbReference>
<proteinExistence type="predicted"/>
<feature type="transmembrane region" description="Helical" evidence="1">
    <location>
        <begin position="149"/>
        <end position="169"/>
    </location>
</feature>
<keyword evidence="3" id="KW-1185">Reference proteome</keyword>
<evidence type="ECO:0000313" key="3">
    <source>
        <dbReference type="Proteomes" id="UP000070371"/>
    </source>
</evidence>